<accession>A0A6J4VI14</accession>
<dbReference type="AlphaFoldDB" id="A0A6J4VI14"/>
<feature type="non-terminal residue" evidence="2">
    <location>
        <position position="1"/>
    </location>
</feature>
<proteinExistence type="predicted"/>
<feature type="non-terminal residue" evidence="2">
    <location>
        <position position="30"/>
    </location>
</feature>
<name>A0A6J4VI14_9DEIN</name>
<sequence>VGGRGAGPGDGHHRAGRAGRGCSRRDGGKL</sequence>
<evidence type="ECO:0000313" key="2">
    <source>
        <dbReference type="EMBL" id="CAA9576417.1"/>
    </source>
</evidence>
<reference evidence="2" key="1">
    <citation type="submission" date="2020-02" db="EMBL/GenBank/DDBJ databases">
        <authorList>
            <person name="Meier V. D."/>
        </authorList>
    </citation>
    <scope>NUCLEOTIDE SEQUENCE</scope>
    <source>
        <strain evidence="2">AVDCRST_MAG86</strain>
    </source>
</reference>
<evidence type="ECO:0000256" key="1">
    <source>
        <dbReference type="SAM" id="MobiDB-lite"/>
    </source>
</evidence>
<protein>
    <submittedName>
        <fullName evidence="2">Uncharacterized protein</fullName>
    </submittedName>
</protein>
<organism evidence="2">
    <name type="scientific">uncultured Truepera sp</name>
    <dbReference type="NCBI Taxonomy" id="543023"/>
    <lineage>
        <taxon>Bacteria</taxon>
        <taxon>Thermotogati</taxon>
        <taxon>Deinococcota</taxon>
        <taxon>Deinococci</taxon>
        <taxon>Trueperales</taxon>
        <taxon>Trueperaceae</taxon>
        <taxon>Truepera</taxon>
        <taxon>environmental samples</taxon>
    </lineage>
</organism>
<feature type="region of interest" description="Disordered" evidence="1">
    <location>
        <begin position="1"/>
        <end position="30"/>
    </location>
</feature>
<gene>
    <name evidence="2" type="ORF">AVDCRST_MAG86-2236</name>
</gene>
<dbReference type="EMBL" id="CADCWP010000190">
    <property type="protein sequence ID" value="CAA9576417.1"/>
    <property type="molecule type" value="Genomic_DNA"/>
</dbReference>